<protein>
    <submittedName>
        <fullName evidence="3">CPBP family intramembrane metalloprotease</fullName>
    </submittedName>
</protein>
<comment type="caution">
    <text evidence="3">The sequence shown here is derived from an EMBL/GenBank/DDBJ whole genome shotgun (WGS) entry which is preliminary data.</text>
</comment>
<evidence type="ECO:0000259" key="2">
    <source>
        <dbReference type="Pfam" id="PF02517"/>
    </source>
</evidence>
<reference evidence="3 4" key="2">
    <citation type="submission" date="2019-09" db="EMBL/GenBank/DDBJ databases">
        <authorList>
            <person name="Mazur A."/>
        </authorList>
    </citation>
    <scope>NUCLEOTIDE SEQUENCE [LARGE SCALE GENOMIC DNA]</scope>
    <source>
        <strain evidence="3 4">3729k</strain>
    </source>
</reference>
<feature type="transmembrane region" description="Helical" evidence="1">
    <location>
        <begin position="141"/>
        <end position="158"/>
    </location>
</feature>
<keyword evidence="1" id="KW-0472">Membrane</keyword>
<dbReference type="GO" id="GO:0006508">
    <property type="term" value="P:proteolysis"/>
    <property type="evidence" value="ECO:0007669"/>
    <property type="project" value="UniProtKB-KW"/>
</dbReference>
<keyword evidence="3" id="KW-0482">Metalloprotease</keyword>
<evidence type="ECO:0000313" key="4">
    <source>
        <dbReference type="Proteomes" id="UP000322165"/>
    </source>
</evidence>
<dbReference type="InterPro" id="IPR003675">
    <property type="entry name" value="Rce1/LyrA-like_dom"/>
</dbReference>
<evidence type="ECO:0000313" key="3">
    <source>
        <dbReference type="EMBL" id="KAA2284114.1"/>
    </source>
</evidence>
<keyword evidence="1" id="KW-0812">Transmembrane</keyword>
<dbReference type="GO" id="GO:0008237">
    <property type="term" value="F:metallopeptidase activity"/>
    <property type="evidence" value="ECO:0007669"/>
    <property type="project" value="UniProtKB-KW"/>
</dbReference>
<feature type="transmembrane region" description="Helical" evidence="1">
    <location>
        <begin position="170"/>
        <end position="188"/>
    </location>
</feature>
<feature type="transmembrane region" description="Helical" evidence="1">
    <location>
        <begin position="209"/>
        <end position="229"/>
    </location>
</feature>
<reference evidence="3 4" key="1">
    <citation type="submission" date="2019-09" db="EMBL/GenBank/DDBJ databases">
        <title>Arenimonas chukotkensis sp. nov., a bacterium isolated from Chukotka hot spring, Arctic region, Russia.</title>
        <authorList>
            <person name="Zayulina K.S."/>
            <person name="Prokofeva M.I."/>
            <person name="Elcheninov A.G."/>
            <person name="Novikov A."/>
            <person name="Kochetkova T.V."/>
            <person name="Kublanov I.V."/>
        </authorList>
    </citation>
    <scope>NUCLEOTIDE SEQUENCE [LARGE SCALE GENOMIC DNA]</scope>
    <source>
        <strain evidence="3 4">3729k</strain>
    </source>
</reference>
<feature type="transmembrane region" description="Helical" evidence="1">
    <location>
        <begin position="62"/>
        <end position="90"/>
    </location>
</feature>
<keyword evidence="4" id="KW-1185">Reference proteome</keyword>
<dbReference type="GO" id="GO:0004175">
    <property type="term" value="F:endopeptidase activity"/>
    <property type="evidence" value="ECO:0007669"/>
    <property type="project" value="UniProtKB-ARBA"/>
</dbReference>
<keyword evidence="3" id="KW-0645">Protease</keyword>
<feature type="transmembrane region" description="Helical" evidence="1">
    <location>
        <begin position="249"/>
        <end position="271"/>
    </location>
</feature>
<accession>A0A5B2ZA80</accession>
<name>A0A5B2ZA80_9GAMM</name>
<dbReference type="Proteomes" id="UP000322165">
    <property type="component" value="Unassembled WGS sequence"/>
</dbReference>
<feature type="domain" description="CAAX prenyl protease 2/Lysostaphin resistance protein A-like" evidence="2">
    <location>
        <begin position="180"/>
        <end position="288"/>
    </location>
</feature>
<dbReference type="Pfam" id="PF02517">
    <property type="entry name" value="Rce1-like"/>
    <property type="match status" value="1"/>
</dbReference>
<sequence>MLWLIAAGAVLAYAVSLVVLAGRPGFSLVEPLFVLGVLGLGMPLLAWLGTRPAVARRAPQPAAGAGGLAVTFAYLFLFAVLVLGFGFSALQQWLPEGQARELATLALKWLTMVLLPLWLLHRLGLGSPLQAPRWGWHRSQWLALVLVGLALLAFQAVFGRGLSRLDELQPALLTLLWAVPLCFLWQCLEAGLTEEVLFRAFLQQRLASVLRSDAAAILIAALLFGLAHAPGLLLRGANLLEGEADPTLAWALAYSVVVIAPAGILFGVLWARTRSLPLVVALHGLTDTLPQLADFIRRWSPGA</sequence>
<evidence type="ECO:0000256" key="1">
    <source>
        <dbReference type="SAM" id="Phobius"/>
    </source>
</evidence>
<dbReference type="EMBL" id="VUOD01000010">
    <property type="protein sequence ID" value="KAA2284114.1"/>
    <property type="molecule type" value="Genomic_DNA"/>
</dbReference>
<dbReference type="GO" id="GO:0080120">
    <property type="term" value="P:CAAX-box protein maturation"/>
    <property type="evidence" value="ECO:0007669"/>
    <property type="project" value="UniProtKB-ARBA"/>
</dbReference>
<dbReference type="RefSeq" id="WP_149861255.1">
    <property type="nucleotide sequence ID" value="NZ_VUOD01000010.1"/>
</dbReference>
<feature type="transmembrane region" description="Helical" evidence="1">
    <location>
        <begin position="31"/>
        <end position="50"/>
    </location>
</feature>
<feature type="transmembrane region" description="Helical" evidence="1">
    <location>
        <begin position="102"/>
        <end position="120"/>
    </location>
</feature>
<gene>
    <name evidence="3" type="ORF">F0415_10900</name>
</gene>
<dbReference type="AlphaFoldDB" id="A0A5B2ZA80"/>
<keyword evidence="1" id="KW-1133">Transmembrane helix</keyword>
<organism evidence="3 4">
    <name type="scientific">Arenimonas fontis</name>
    <dbReference type="NCBI Taxonomy" id="2608255"/>
    <lineage>
        <taxon>Bacteria</taxon>
        <taxon>Pseudomonadati</taxon>
        <taxon>Pseudomonadota</taxon>
        <taxon>Gammaproteobacteria</taxon>
        <taxon>Lysobacterales</taxon>
        <taxon>Lysobacteraceae</taxon>
        <taxon>Arenimonas</taxon>
    </lineage>
</organism>
<keyword evidence="3" id="KW-0378">Hydrolase</keyword>
<proteinExistence type="predicted"/>